<evidence type="ECO:0000313" key="2">
    <source>
        <dbReference type="Proteomes" id="UP000824890"/>
    </source>
</evidence>
<dbReference type="Proteomes" id="UP000824890">
    <property type="component" value="Unassembled WGS sequence"/>
</dbReference>
<gene>
    <name evidence="1" type="ORF">HID58_047275</name>
</gene>
<accession>A0ABQ8AYV2</accession>
<organism evidence="1 2">
    <name type="scientific">Brassica napus</name>
    <name type="common">Rape</name>
    <dbReference type="NCBI Taxonomy" id="3708"/>
    <lineage>
        <taxon>Eukaryota</taxon>
        <taxon>Viridiplantae</taxon>
        <taxon>Streptophyta</taxon>
        <taxon>Embryophyta</taxon>
        <taxon>Tracheophyta</taxon>
        <taxon>Spermatophyta</taxon>
        <taxon>Magnoliopsida</taxon>
        <taxon>eudicotyledons</taxon>
        <taxon>Gunneridae</taxon>
        <taxon>Pentapetalae</taxon>
        <taxon>rosids</taxon>
        <taxon>malvids</taxon>
        <taxon>Brassicales</taxon>
        <taxon>Brassicaceae</taxon>
        <taxon>Brassiceae</taxon>
        <taxon>Brassica</taxon>
    </lineage>
</organism>
<name>A0ABQ8AYV2_BRANA</name>
<reference evidence="1 2" key="1">
    <citation type="submission" date="2021-05" db="EMBL/GenBank/DDBJ databases">
        <title>Genome Assembly of Synthetic Allotetraploid Brassica napus Reveals Homoeologous Exchanges between Subgenomes.</title>
        <authorList>
            <person name="Davis J.T."/>
        </authorList>
    </citation>
    <scope>NUCLEOTIDE SEQUENCE [LARGE SCALE GENOMIC DNA]</scope>
    <source>
        <strain evidence="2">cv. Da-Ae</strain>
        <tissue evidence="1">Seedling</tissue>
    </source>
</reference>
<dbReference type="EMBL" id="JAGKQM010000012">
    <property type="protein sequence ID" value="KAH0897707.1"/>
    <property type="molecule type" value="Genomic_DNA"/>
</dbReference>
<evidence type="ECO:0000313" key="1">
    <source>
        <dbReference type="EMBL" id="KAH0897707.1"/>
    </source>
</evidence>
<comment type="caution">
    <text evidence="1">The sequence shown here is derived from an EMBL/GenBank/DDBJ whole genome shotgun (WGS) entry which is preliminary data.</text>
</comment>
<keyword evidence="2" id="KW-1185">Reference proteome</keyword>
<sequence length="207" mass="22959">MMTISLTGPSNTAGHMKHLRSVLSEYPTALIYYMTALCSSSVIQLSTSDNRSSKPPFDAPYVICAFMLNLIELDDKLSWVVSFKSPWIQYGNVGFQNLWVSSTYLCSSIFVKLPHQVVASYSGTSSYAAAIPLRSCPNPLSSAATQPLTLLPSVINPSPLPWLSSRRLDSDKSSNCGFAFSKWIWDLCQVRYGPNLMAKRHYTSKLI</sequence>
<protein>
    <submittedName>
        <fullName evidence="1">Uncharacterized protein</fullName>
    </submittedName>
</protein>
<proteinExistence type="predicted"/>